<keyword evidence="13" id="KW-1185">Reference proteome</keyword>
<comment type="subcellular location">
    <subcellularLocation>
        <location evidence="3">Cytoplasm</location>
    </subcellularLocation>
    <subcellularLocation>
        <location evidence="2">Nucleus</location>
    </subcellularLocation>
</comment>
<keyword evidence="7" id="KW-0963">Cytoplasm</keyword>
<keyword evidence="8" id="KW-0653">Protein transport</keyword>
<evidence type="ECO:0000256" key="4">
    <source>
        <dbReference type="ARBA" id="ARBA00010218"/>
    </source>
</evidence>
<dbReference type="SUPFAM" id="SSF52047">
    <property type="entry name" value="RNI-like"/>
    <property type="match status" value="1"/>
</dbReference>
<gene>
    <name evidence="12" type="ORF">R3P38DRAFT_3397373</name>
</gene>
<feature type="region of interest" description="Disordered" evidence="10">
    <location>
        <begin position="686"/>
        <end position="756"/>
    </location>
</feature>
<dbReference type="GO" id="GO:0005634">
    <property type="term" value="C:nucleus"/>
    <property type="evidence" value="ECO:0007669"/>
    <property type="project" value="UniProtKB-SubCell"/>
</dbReference>
<dbReference type="InterPro" id="IPR040218">
    <property type="entry name" value="SLC7A6OS"/>
</dbReference>
<dbReference type="Pfam" id="PF08574">
    <property type="entry name" value="Iwr1"/>
    <property type="match status" value="1"/>
</dbReference>
<accession>A0AAW0B6T7</accession>
<dbReference type="GO" id="GO:0015031">
    <property type="term" value="P:protein transport"/>
    <property type="evidence" value="ECO:0007669"/>
    <property type="project" value="UniProtKB-KW"/>
</dbReference>
<dbReference type="InterPro" id="IPR032675">
    <property type="entry name" value="LRR_dom_sf"/>
</dbReference>
<evidence type="ECO:0000259" key="11">
    <source>
        <dbReference type="Pfam" id="PF08574"/>
    </source>
</evidence>
<evidence type="ECO:0000256" key="9">
    <source>
        <dbReference type="ARBA" id="ARBA00023242"/>
    </source>
</evidence>
<feature type="region of interest" description="Disordered" evidence="10">
    <location>
        <begin position="538"/>
        <end position="591"/>
    </location>
</feature>
<dbReference type="EMBL" id="JAWWNJ010000039">
    <property type="protein sequence ID" value="KAK7021210.1"/>
    <property type="molecule type" value="Genomic_DNA"/>
</dbReference>
<comment type="function">
    <text evidence="1">Directs RNA polymerase II nuclear import.</text>
</comment>
<evidence type="ECO:0000256" key="3">
    <source>
        <dbReference type="ARBA" id="ARBA00004496"/>
    </source>
</evidence>
<feature type="compositionally biased region" description="Polar residues" evidence="10">
    <location>
        <begin position="546"/>
        <end position="556"/>
    </location>
</feature>
<comment type="similarity">
    <text evidence="4">Belongs to the IWR1/SLC7A6OS family.</text>
</comment>
<evidence type="ECO:0000256" key="10">
    <source>
        <dbReference type="SAM" id="MobiDB-lite"/>
    </source>
</evidence>
<evidence type="ECO:0000313" key="13">
    <source>
        <dbReference type="Proteomes" id="UP001362999"/>
    </source>
</evidence>
<evidence type="ECO:0000313" key="12">
    <source>
        <dbReference type="EMBL" id="KAK7021210.1"/>
    </source>
</evidence>
<organism evidence="12 13">
    <name type="scientific">Favolaschia claudopus</name>
    <dbReference type="NCBI Taxonomy" id="2862362"/>
    <lineage>
        <taxon>Eukaryota</taxon>
        <taxon>Fungi</taxon>
        <taxon>Dikarya</taxon>
        <taxon>Basidiomycota</taxon>
        <taxon>Agaricomycotina</taxon>
        <taxon>Agaricomycetes</taxon>
        <taxon>Agaricomycetidae</taxon>
        <taxon>Agaricales</taxon>
        <taxon>Marasmiineae</taxon>
        <taxon>Mycenaceae</taxon>
        <taxon>Favolaschia</taxon>
    </lineage>
</organism>
<keyword evidence="9" id="KW-0539">Nucleus</keyword>
<reference evidence="12 13" key="1">
    <citation type="journal article" date="2024" name="J Genomics">
        <title>Draft genome sequencing and assembly of Favolaschia claudopus CIRM-BRFM 2984 isolated from oak limbs.</title>
        <authorList>
            <person name="Navarro D."/>
            <person name="Drula E."/>
            <person name="Chaduli D."/>
            <person name="Cazenave R."/>
            <person name="Ahrendt S."/>
            <person name="Wang J."/>
            <person name="Lipzen A."/>
            <person name="Daum C."/>
            <person name="Barry K."/>
            <person name="Grigoriev I.V."/>
            <person name="Favel A."/>
            <person name="Rosso M.N."/>
            <person name="Martin F."/>
        </authorList>
    </citation>
    <scope>NUCLEOTIDE SEQUENCE [LARGE SCALE GENOMIC DNA]</scope>
    <source>
        <strain evidence="12 13">CIRM-BRFM 2984</strain>
    </source>
</reference>
<evidence type="ECO:0000256" key="2">
    <source>
        <dbReference type="ARBA" id="ARBA00004123"/>
    </source>
</evidence>
<evidence type="ECO:0000256" key="6">
    <source>
        <dbReference type="ARBA" id="ARBA00022448"/>
    </source>
</evidence>
<dbReference type="PANTHER" id="PTHR31196">
    <property type="entry name" value="RNA POLYMERASE II NUCLEAR LOCALIZATION PROTEIN SLC7A6OS-RELATED"/>
    <property type="match status" value="1"/>
</dbReference>
<dbReference type="Gene3D" id="1.20.1280.50">
    <property type="match status" value="1"/>
</dbReference>
<evidence type="ECO:0000256" key="8">
    <source>
        <dbReference type="ARBA" id="ARBA00022927"/>
    </source>
</evidence>
<dbReference type="Proteomes" id="UP001362999">
    <property type="component" value="Unassembled WGS sequence"/>
</dbReference>
<evidence type="ECO:0000256" key="7">
    <source>
        <dbReference type="ARBA" id="ARBA00022490"/>
    </source>
</evidence>
<feature type="compositionally biased region" description="Acidic residues" evidence="10">
    <location>
        <begin position="724"/>
        <end position="756"/>
    </location>
</feature>
<evidence type="ECO:0000256" key="1">
    <source>
        <dbReference type="ARBA" id="ARBA00003202"/>
    </source>
</evidence>
<feature type="compositionally biased region" description="Basic and acidic residues" evidence="10">
    <location>
        <begin position="557"/>
        <end position="574"/>
    </location>
</feature>
<sequence>MPQNTVQKKKRGFYDAVVTSPFFNLFETDRVPSLQDRQLIRELVDEKKVLLAQLNSKVPKRRSWRKISSNLRVQLEETRRSIKLHEALIAPWRRLPVEMLSLIFEFALGKLITGENDLTWDDGRRDTLLLCSVCSTWRAIALGTPALWNALSLDVPSASEPQSHDWVPTWLDRSRCAPLFLQVFWGRDANLPVLNQVVSTFLSHLHHTSTLWFHGQYSEEADGDDVAAFSVPTFPTSIPLDAPMLTCFGVDVSPDCNLDWAIGVCQGSPRLKELDLPHFPLDAFPITNLTRLQMNDPIPIATVFQMLGGMEASQFVGIFVEGPTMTPLPTVLVMKSLKAMEIASNEHLGEFLEQLAFPNVDDLLIESVDIWPDAQFHSSLSRSSCALTSLHLHNVAISESQIITCLEHKAMLSLQTLSLTNCDSDFDIPVGNGLLGYLTYHDFPFPNPALKTLRLTDMWARDGLFSALVESRVRVATLGLPAGASPPAALKSVFVESRRRKKSRGGVGVFQFAQTVENDAWEDDTKKRDIEDKISRLARERALDTKSPNAKASPSTPKEDPLRRYKIIAREEGSPSKPRAPTSPPKVISAKDAVTKPKDTGFKLYDAVLSGDKSSTGDEEIEKFMPMLQEYLNINDISASPSDFSLNENSLTSEPSLSTDDYVWDVFYHRPATLSEWNEAANVGTLTGLPPSITDPYDSASESEEEDEADEDSNAEEYYKNDYPEEEDSSGGDSDEFHEDSEDEFYDEDGSDHEWR</sequence>
<dbReference type="InterPro" id="IPR013883">
    <property type="entry name" value="TF_Iwr1_dom"/>
</dbReference>
<comment type="caution">
    <text evidence="12">The sequence shown here is derived from an EMBL/GenBank/DDBJ whole genome shotgun (WGS) entry which is preliminary data.</text>
</comment>
<keyword evidence="6" id="KW-0813">Transport</keyword>
<dbReference type="GO" id="GO:0005737">
    <property type="term" value="C:cytoplasm"/>
    <property type="evidence" value="ECO:0007669"/>
    <property type="project" value="UniProtKB-SubCell"/>
</dbReference>
<evidence type="ECO:0000256" key="5">
    <source>
        <dbReference type="ARBA" id="ARBA00017036"/>
    </source>
</evidence>
<dbReference type="GO" id="GO:0032502">
    <property type="term" value="P:developmental process"/>
    <property type="evidence" value="ECO:0007669"/>
    <property type="project" value="TreeGrafter"/>
</dbReference>
<feature type="domain" description="Transcription factor Iwr1" evidence="11">
    <location>
        <begin position="660"/>
        <end position="727"/>
    </location>
</feature>
<feature type="compositionally biased region" description="Acidic residues" evidence="10">
    <location>
        <begin position="701"/>
        <end position="715"/>
    </location>
</feature>
<dbReference type="AlphaFoldDB" id="A0AAW0B6T7"/>
<name>A0AAW0B6T7_9AGAR</name>
<proteinExistence type="inferred from homology"/>
<dbReference type="Gene3D" id="3.80.10.10">
    <property type="entry name" value="Ribonuclease Inhibitor"/>
    <property type="match status" value="1"/>
</dbReference>
<protein>
    <recommendedName>
        <fullName evidence="5">Probable RNA polymerase II nuclear localization protein SLC7A6OS</fullName>
    </recommendedName>
</protein>
<dbReference type="PANTHER" id="PTHR31196:SF2">
    <property type="entry name" value="RNA POLYMERASE II NUCLEAR LOCALIZATION PROTEIN SLC7A6OS-RELATED"/>
    <property type="match status" value="1"/>
</dbReference>